<evidence type="ECO:0000313" key="2">
    <source>
        <dbReference type="Proteomes" id="UP001200741"/>
    </source>
</evidence>
<gene>
    <name evidence="1" type="ORF">LXT13_24425</name>
</gene>
<proteinExistence type="predicted"/>
<dbReference type="GO" id="GO:0016746">
    <property type="term" value="F:acyltransferase activity"/>
    <property type="evidence" value="ECO:0007669"/>
    <property type="project" value="UniProtKB-KW"/>
</dbReference>
<dbReference type="Gene3D" id="3.40.630.30">
    <property type="match status" value="1"/>
</dbReference>
<sequence length="257" mass="29183">MFANEENVESIDFAPYFNSVHVLPQESPDKLREIENFRFQIYCRECCFLPESDYPDGLERDAYDESSSHFCASNLRGELVGYVRLVKASATAGFPFFDHCQDLLPGISLPPASESAEISRLMVHSAYRRRRGDTLAGVTILDDSLPSEQERRDKSPQILLSMYRQMYLYSVATGIRYWYAAMEKFLARSLGMFGFDFKQVGPEVDYYGPVATYLADLRALEAAVSQSNPMLLAWLKQPSGGVQIRSEGVPERFQAKF</sequence>
<reference evidence="1 2" key="1">
    <citation type="submission" date="2021-12" db="EMBL/GenBank/DDBJ databases">
        <title>Genome seq of P8.</title>
        <authorList>
            <person name="Seo T."/>
        </authorList>
    </citation>
    <scope>NUCLEOTIDE SEQUENCE [LARGE SCALE GENOMIC DNA]</scope>
    <source>
        <strain evidence="1 2">P8</strain>
    </source>
</reference>
<dbReference type="EMBL" id="JAJTWU010000011">
    <property type="protein sequence ID" value="MCE4557542.1"/>
    <property type="molecule type" value="Genomic_DNA"/>
</dbReference>
<dbReference type="InterPro" id="IPR016181">
    <property type="entry name" value="Acyl_CoA_acyltransferase"/>
</dbReference>
<dbReference type="SUPFAM" id="SSF55729">
    <property type="entry name" value="Acyl-CoA N-acyltransferases (Nat)"/>
    <property type="match status" value="1"/>
</dbReference>
<name>A0ABS8Y077_9BURK</name>
<protein>
    <submittedName>
        <fullName evidence="1">PEP-CTERM/exosortase system-associated acyltransferase</fullName>
    </submittedName>
</protein>
<keyword evidence="2" id="KW-1185">Reference proteome</keyword>
<dbReference type="NCBIfam" id="TIGR03694">
    <property type="entry name" value="exosort_acyl"/>
    <property type="match status" value="1"/>
</dbReference>
<dbReference type="Pfam" id="PF13444">
    <property type="entry name" value="Acetyltransf_5"/>
    <property type="match status" value="1"/>
</dbReference>
<keyword evidence="1" id="KW-0012">Acyltransferase</keyword>
<accession>A0ABS8Y077</accession>
<dbReference type="Proteomes" id="UP001200741">
    <property type="component" value="Unassembled WGS sequence"/>
</dbReference>
<organism evidence="1 2">
    <name type="scientific">Pelomonas cellulosilytica</name>
    <dbReference type="NCBI Taxonomy" id="2906762"/>
    <lineage>
        <taxon>Bacteria</taxon>
        <taxon>Pseudomonadati</taxon>
        <taxon>Pseudomonadota</taxon>
        <taxon>Betaproteobacteria</taxon>
        <taxon>Burkholderiales</taxon>
        <taxon>Sphaerotilaceae</taxon>
        <taxon>Roseateles</taxon>
    </lineage>
</organism>
<evidence type="ECO:0000313" key="1">
    <source>
        <dbReference type="EMBL" id="MCE4557542.1"/>
    </source>
</evidence>
<dbReference type="RefSeq" id="WP_233374926.1">
    <property type="nucleotide sequence ID" value="NZ_JAJTWU010000011.1"/>
</dbReference>
<keyword evidence="1" id="KW-0808">Transferase</keyword>
<comment type="caution">
    <text evidence="1">The sequence shown here is derived from an EMBL/GenBank/DDBJ whole genome shotgun (WGS) entry which is preliminary data.</text>
</comment>
<dbReference type="InterPro" id="IPR022484">
    <property type="entry name" value="PEP-CTERM/exosrtase_acylTfrase"/>
</dbReference>